<reference evidence="5" key="2">
    <citation type="submission" date="2015-06" db="UniProtKB">
        <authorList>
            <consortium name="EnsemblPlants"/>
        </authorList>
    </citation>
    <scope>IDENTIFICATION</scope>
    <source>
        <strain evidence="5">DM1-3 516 R44</strain>
    </source>
</reference>
<keyword evidence="3" id="KW-0472">Membrane</keyword>
<dbReference type="HOGENOM" id="CLU_2296659_0_0_1"/>
<evidence type="ECO:0000256" key="1">
    <source>
        <dbReference type="ARBA" id="ARBA00004651"/>
    </source>
</evidence>
<dbReference type="InterPro" id="IPR003855">
    <property type="entry name" value="K+_transporter"/>
</dbReference>
<comment type="subcellular location">
    <subcellularLocation>
        <location evidence="1">Cell membrane</location>
        <topology evidence="1">Multi-pass membrane protein</topology>
    </subcellularLocation>
</comment>
<dbReference type="EnsemblPlants" id="PGSC0003DMT400027043">
    <property type="protein sequence ID" value="PGSC0003DMT400027043"/>
    <property type="gene ID" value="PGSC0003DMG400010431"/>
</dbReference>
<keyword evidence="6" id="KW-1185">Reference proteome</keyword>
<proteinExistence type="inferred from homology"/>
<dbReference type="ExpressionAtlas" id="M1AP30">
    <property type="expression patterns" value="baseline"/>
</dbReference>
<accession>M1AP30</accession>
<dbReference type="OrthoDB" id="504708at2759"/>
<sequence>MSLTDHLFGNADSIYWPVFIVATLAAIVASQATITATFSIIKQALAHGCFPRVKVVHTSKKFLGQIYIPDINWILMVLCIAVTAGFRNQSQIGNAYGEYVC</sequence>
<evidence type="ECO:0000256" key="2">
    <source>
        <dbReference type="ARBA" id="ARBA00008440"/>
    </source>
</evidence>
<feature type="transmembrane region" description="Helical" evidence="3">
    <location>
        <begin position="62"/>
        <end position="86"/>
    </location>
</feature>
<dbReference type="GO" id="GO:0015079">
    <property type="term" value="F:potassium ion transmembrane transporter activity"/>
    <property type="evidence" value="ECO:0007669"/>
    <property type="project" value="InterPro"/>
</dbReference>
<gene>
    <name evidence="5" type="primary">LOC102594972</name>
</gene>
<dbReference type="PANTHER" id="PTHR30540:SF95">
    <property type="entry name" value="POTASSIUM TRANSPORTER 10"/>
    <property type="match status" value="1"/>
</dbReference>
<organism evidence="5 6">
    <name type="scientific">Solanum tuberosum</name>
    <name type="common">Potato</name>
    <dbReference type="NCBI Taxonomy" id="4113"/>
    <lineage>
        <taxon>Eukaryota</taxon>
        <taxon>Viridiplantae</taxon>
        <taxon>Streptophyta</taxon>
        <taxon>Embryophyta</taxon>
        <taxon>Tracheophyta</taxon>
        <taxon>Spermatophyta</taxon>
        <taxon>Magnoliopsida</taxon>
        <taxon>eudicotyledons</taxon>
        <taxon>Gunneridae</taxon>
        <taxon>Pentapetalae</taxon>
        <taxon>asterids</taxon>
        <taxon>lamiids</taxon>
        <taxon>Solanales</taxon>
        <taxon>Solanaceae</taxon>
        <taxon>Solanoideae</taxon>
        <taxon>Solaneae</taxon>
        <taxon>Solanum</taxon>
    </lineage>
</organism>
<dbReference type="InterPro" id="IPR053951">
    <property type="entry name" value="K_trans_N"/>
</dbReference>
<keyword evidence="3" id="KW-1133">Transmembrane helix</keyword>
<evidence type="ECO:0000313" key="5">
    <source>
        <dbReference type="EnsemblPlants" id="PGSC0003DMT400027043"/>
    </source>
</evidence>
<evidence type="ECO:0000256" key="3">
    <source>
        <dbReference type="SAM" id="Phobius"/>
    </source>
</evidence>
<dbReference type="GO" id="GO:0005886">
    <property type="term" value="C:plasma membrane"/>
    <property type="evidence" value="ECO:0007669"/>
    <property type="project" value="UniProtKB-SubCell"/>
</dbReference>
<dbReference type="Proteomes" id="UP000011115">
    <property type="component" value="Unassembled WGS sequence"/>
</dbReference>
<evidence type="ECO:0000259" key="4">
    <source>
        <dbReference type="Pfam" id="PF02705"/>
    </source>
</evidence>
<feature type="domain" description="K+ potassium transporter integral membrane" evidence="4">
    <location>
        <begin position="12"/>
        <end position="98"/>
    </location>
</feature>
<dbReference type="AlphaFoldDB" id="M1AP30"/>
<keyword evidence="3" id="KW-0812">Transmembrane</keyword>
<evidence type="ECO:0000313" key="6">
    <source>
        <dbReference type="Proteomes" id="UP000011115"/>
    </source>
</evidence>
<dbReference type="Pfam" id="PF02705">
    <property type="entry name" value="K_trans"/>
    <property type="match status" value="1"/>
</dbReference>
<protein>
    <submittedName>
        <fullName evidence="5">Potassium transporter 11</fullName>
    </submittedName>
</protein>
<dbReference type="Gramene" id="PGSC0003DMT400027043">
    <property type="protein sequence ID" value="PGSC0003DMT400027043"/>
    <property type="gene ID" value="PGSC0003DMG400010431"/>
</dbReference>
<dbReference type="PANTHER" id="PTHR30540">
    <property type="entry name" value="OSMOTIC STRESS POTASSIUM TRANSPORTER"/>
    <property type="match status" value="1"/>
</dbReference>
<name>M1AP30_SOLTU</name>
<feature type="transmembrane region" description="Helical" evidence="3">
    <location>
        <begin position="14"/>
        <end position="41"/>
    </location>
</feature>
<reference evidence="6" key="1">
    <citation type="journal article" date="2011" name="Nature">
        <title>Genome sequence and analysis of the tuber crop potato.</title>
        <authorList>
            <consortium name="The Potato Genome Sequencing Consortium"/>
        </authorList>
    </citation>
    <scope>NUCLEOTIDE SEQUENCE [LARGE SCALE GENOMIC DNA]</scope>
    <source>
        <strain evidence="6">cv. DM1-3 516 R44</strain>
    </source>
</reference>
<comment type="similarity">
    <text evidence="2">Belongs to the HAK/KUP transporter (TC 2.A.72.3) family.</text>
</comment>